<evidence type="ECO:0000313" key="2">
    <source>
        <dbReference type="EMBL" id="KII66569.1"/>
    </source>
</evidence>
<gene>
    <name evidence="2" type="ORF">RF11_16032</name>
</gene>
<dbReference type="Proteomes" id="UP000031668">
    <property type="component" value="Unassembled WGS sequence"/>
</dbReference>
<dbReference type="AlphaFoldDB" id="A0A0C2IMC3"/>
<evidence type="ECO:0000256" key="1">
    <source>
        <dbReference type="SAM" id="SignalP"/>
    </source>
</evidence>
<protein>
    <submittedName>
        <fullName evidence="2">Uncharacterized protein</fullName>
    </submittedName>
</protein>
<evidence type="ECO:0000313" key="3">
    <source>
        <dbReference type="Proteomes" id="UP000031668"/>
    </source>
</evidence>
<proteinExistence type="predicted"/>
<accession>A0A0C2IMC3</accession>
<feature type="chain" id="PRO_5002167082" evidence="1">
    <location>
        <begin position="27"/>
        <end position="188"/>
    </location>
</feature>
<keyword evidence="3" id="KW-1185">Reference proteome</keyword>
<comment type="caution">
    <text evidence="2">The sequence shown here is derived from an EMBL/GenBank/DDBJ whole genome shotgun (WGS) entry which is preliminary data.</text>
</comment>
<feature type="signal peptide" evidence="1">
    <location>
        <begin position="1"/>
        <end position="26"/>
    </location>
</feature>
<name>A0A0C2IMC3_THEKT</name>
<sequence>MLLSQVFSHQICIGWILLIALSAGHSERACLPYARDTLRTFFRSNLPPDTNFGDDSPGRIITTGLIADTPEIQASKKAMVSEEQIMYEVVLGDSCQRISSSLKGCLRAGDRKNLAYITVRDVLAQPVWRRTFWRSWFGAGRFGAERFGAERYRDPAFHHEGLALKGNVGRFGAEYFSDPVLHLKVLAL</sequence>
<dbReference type="EMBL" id="JWZT01003512">
    <property type="protein sequence ID" value="KII66569.1"/>
    <property type="molecule type" value="Genomic_DNA"/>
</dbReference>
<organism evidence="2 3">
    <name type="scientific">Thelohanellus kitauei</name>
    <name type="common">Myxosporean</name>
    <dbReference type="NCBI Taxonomy" id="669202"/>
    <lineage>
        <taxon>Eukaryota</taxon>
        <taxon>Metazoa</taxon>
        <taxon>Cnidaria</taxon>
        <taxon>Myxozoa</taxon>
        <taxon>Myxosporea</taxon>
        <taxon>Bivalvulida</taxon>
        <taxon>Platysporina</taxon>
        <taxon>Myxobolidae</taxon>
        <taxon>Thelohanellus</taxon>
    </lineage>
</organism>
<keyword evidence="1" id="KW-0732">Signal</keyword>
<reference evidence="2 3" key="1">
    <citation type="journal article" date="2014" name="Genome Biol. Evol.">
        <title>The genome of the myxosporean Thelohanellus kitauei shows adaptations to nutrient acquisition within its fish host.</title>
        <authorList>
            <person name="Yang Y."/>
            <person name="Xiong J."/>
            <person name="Zhou Z."/>
            <person name="Huo F."/>
            <person name="Miao W."/>
            <person name="Ran C."/>
            <person name="Liu Y."/>
            <person name="Zhang J."/>
            <person name="Feng J."/>
            <person name="Wang M."/>
            <person name="Wang M."/>
            <person name="Wang L."/>
            <person name="Yao B."/>
        </authorList>
    </citation>
    <scope>NUCLEOTIDE SEQUENCE [LARGE SCALE GENOMIC DNA]</scope>
    <source>
        <strain evidence="2">Wuqing</strain>
    </source>
</reference>